<sequence>MIRQQHSIEIDKGRGNQCEGEKNQSNGVVTETKVASNHCAKYCGKQFDQRVASTDWIRTAVALPL</sequence>
<protein>
    <submittedName>
        <fullName evidence="2">Uncharacterized protein</fullName>
    </submittedName>
</protein>
<accession>A0A822N3G3</accession>
<dbReference type="EMBL" id="CCJV01000086">
    <property type="protein sequence ID" value="CDT37888.1"/>
    <property type="molecule type" value="Genomic_DNA"/>
</dbReference>
<evidence type="ECO:0000313" key="2">
    <source>
        <dbReference type="EMBL" id="CDT37888.1"/>
    </source>
</evidence>
<gene>
    <name evidence="2" type="ORF">VCR5J5_270011</name>
</gene>
<evidence type="ECO:0000256" key="1">
    <source>
        <dbReference type="SAM" id="MobiDB-lite"/>
    </source>
</evidence>
<feature type="compositionally biased region" description="Basic and acidic residues" evidence="1">
    <location>
        <begin position="1"/>
        <end position="22"/>
    </location>
</feature>
<dbReference type="Proteomes" id="UP000049495">
    <property type="component" value="Unassembled WGS sequence"/>
</dbReference>
<feature type="region of interest" description="Disordered" evidence="1">
    <location>
        <begin position="1"/>
        <end position="24"/>
    </location>
</feature>
<reference evidence="3" key="1">
    <citation type="submission" date="2014-06" db="EMBL/GenBank/DDBJ databases">
        <authorList>
            <person name="Le Roux Frederique"/>
        </authorList>
    </citation>
    <scope>NUCLEOTIDE SEQUENCE [LARGE SCALE GENOMIC DNA]</scope>
    <source>
        <strain evidence="3">J5-5</strain>
    </source>
</reference>
<name>A0A822N3G3_9VIBR</name>
<dbReference type="AlphaFoldDB" id="A0A822N3G3"/>
<proteinExistence type="predicted"/>
<comment type="caution">
    <text evidence="2">The sequence shown here is derived from an EMBL/GenBank/DDBJ whole genome shotgun (WGS) entry which is preliminary data.</text>
</comment>
<organism evidence="2 3">
    <name type="scientific">Vibrio crassostreae</name>
    <dbReference type="NCBI Taxonomy" id="246167"/>
    <lineage>
        <taxon>Bacteria</taxon>
        <taxon>Pseudomonadati</taxon>
        <taxon>Pseudomonadota</taxon>
        <taxon>Gammaproteobacteria</taxon>
        <taxon>Vibrionales</taxon>
        <taxon>Vibrionaceae</taxon>
        <taxon>Vibrio</taxon>
    </lineage>
</organism>
<evidence type="ECO:0000313" key="3">
    <source>
        <dbReference type="Proteomes" id="UP000049495"/>
    </source>
</evidence>